<keyword evidence="1" id="KW-0472">Membrane</keyword>
<organism evidence="2 3">
    <name type="scientific">Cottoperca gobio</name>
    <name type="common">Frogmouth</name>
    <name type="synonym">Aphritis gobio</name>
    <dbReference type="NCBI Taxonomy" id="56716"/>
    <lineage>
        <taxon>Eukaryota</taxon>
        <taxon>Metazoa</taxon>
        <taxon>Chordata</taxon>
        <taxon>Craniata</taxon>
        <taxon>Vertebrata</taxon>
        <taxon>Euteleostomi</taxon>
        <taxon>Actinopterygii</taxon>
        <taxon>Neopterygii</taxon>
        <taxon>Teleostei</taxon>
        <taxon>Neoteleostei</taxon>
        <taxon>Acanthomorphata</taxon>
        <taxon>Eupercaria</taxon>
        <taxon>Perciformes</taxon>
        <taxon>Notothenioidei</taxon>
        <taxon>Bovichtidae</taxon>
        <taxon>Cottoperca</taxon>
    </lineage>
</organism>
<accession>A0A6J2R557</accession>
<dbReference type="InParanoid" id="A0A6J2R557"/>
<evidence type="ECO:0000313" key="2">
    <source>
        <dbReference type="Proteomes" id="UP000504630"/>
    </source>
</evidence>
<dbReference type="AlphaFoldDB" id="A0A6J2R557"/>
<dbReference type="GeneID" id="115019861"/>
<sequence length="209" mass="24346">MTRSLTTLNQALITVQGEQQSRVISFIITLSLLVVIVLVTLFICLMFKRHKQNKIDPPATTTAKEEVTYSTVKKKRKTSSHLHQAEEAVTYSTVKPMRRTSDQRSDAKRDVDVIYSSVLHVEQHTVHTVNLKRFKPRLTLFLTYFRIQSEAFSQYVLATLAARQYGCKCQSVCLLVHHLCQNHNSEWMDYHKNWQRCSWCPDNVSLQMW</sequence>
<dbReference type="KEGG" id="cgob:115019861"/>
<name>A0A6J2R557_COTGO</name>
<keyword evidence="2" id="KW-1185">Reference proteome</keyword>
<evidence type="ECO:0000313" key="3">
    <source>
        <dbReference type="RefSeq" id="XP_029305394.1"/>
    </source>
</evidence>
<dbReference type="OrthoDB" id="10451766at2759"/>
<keyword evidence="1" id="KW-0812">Transmembrane</keyword>
<dbReference type="Proteomes" id="UP000504630">
    <property type="component" value="Chromosome 15"/>
</dbReference>
<proteinExistence type="predicted"/>
<protein>
    <submittedName>
        <fullName evidence="3">Uncharacterized protein LOC115019861 isoform X1</fullName>
    </submittedName>
</protein>
<dbReference type="RefSeq" id="XP_029305394.1">
    <property type="nucleotide sequence ID" value="XM_029449534.1"/>
</dbReference>
<gene>
    <name evidence="3" type="primary">LOC115019861</name>
</gene>
<feature type="transmembrane region" description="Helical" evidence="1">
    <location>
        <begin position="23"/>
        <end position="47"/>
    </location>
</feature>
<keyword evidence="1" id="KW-1133">Transmembrane helix</keyword>
<evidence type="ECO:0000256" key="1">
    <source>
        <dbReference type="SAM" id="Phobius"/>
    </source>
</evidence>
<reference evidence="3" key="1">
    <citation type="submission" date="2025-08" db="UniProtKB">
        <authorList>
            <consortium name="RefSeq"/>
        </authorList>
    </citation>
    <scope>IDENTIFICATION</scope>
</reference>